<evidence type="ECO:0000313" key="3">
    <source>
        <dbReference type="Proteomes" id="UP000664521"/>
    </source>
</evidence>
<accession>A0A8H3FP01</accession>
<gene>
    <name evidence="2" type="ORF">HETSPECPRED_006553</name>
</gene>
<dbReference type="AlphaFoldDB" id="A0A8H3FP01"/>
<dbReference type="OrthoDB" id="1001765at2759"/>
<feature type="signal peptide" evidence="1">
    <location>
        <begin position="1"/>
        <end position="18"/>
    </location>
</feature>
<evidence type="ECO:0008006" key="4">
    <source>
        <dbReference type="Google" id="ProtNLM"/>
    </source>
</evidence>
<name>A0A8H3FP01_9LECA</name>
<dbReference type="Pfam" id="PF13668">
    <property type="entry name" value="Ferritin_2"/>
    <property type="match status" value="1"/>
</dbReference>
<proteinExistence type="predicted"/>
<sequence>MHASSPILLFLASTAVYAAPTSLPPTSAQVNDPKYGPIPGQSTVFNTYRGKEPTFPGNDSAPIFPTTKGPPGPDDLLFQNLLSAEWVIFSFYQQAVSTFNARSFTALGFPNHTYDRIQEIRDNENGHLRIFQDSISSNSYKPGPCEYSFGFGADPVAFLATQTLIEVASMAFLTGLVQQAQLNASKGALTAASQTETRHEVWALIDIWKTSPFGGPIDTVYPYANQIMDLTNTFIIPGSCPRSNPVYPDPRQGLPRISTVDGTKSLQAGQEIEVTFSEAPEFETGKSYSAVFFHGFLNVTVPFDRATNKTTIPATFENLGLTMMVLADEAGAPSLDSVVAGPMIIVNQPAAISVELSEAS</sequence>
<feature type="chain" id="PRO_5034836278" description="Stress response protein rds1p" evidence="1">
    <location>
        <begin position="19"/>
        <end position="360"/>
    </location>
</feature>
<keyword evidence="3" id="KW-1185">Reference proteome</keyword>
<evidence type="ECO:0000256" key="1">
    <source>
        <dbReference type="SAM" id="SignalP"/>
    </source>
</evidence>
<reference evidence="2" key="1">
    <citation type="submission" date="2021-03" db="EMBL/GenBank/DDBJ databases">
        <authorList>
            <person name="Tagirdzhanova G."/>
        </authorList>
    </citation>
    <scope>NUCLEOTIDE SEQUENCE</scope>
</reference>
<dbReference type="EMBL" id="CAJPDS010000044">
    <property type="protein sequence ID" value="CAF9927315.1"/>
    <property type="molecule type" value="Genomic_DNA"/>
</dbReference>
<comment type="caution">
    <text evidence="2">The sequence shown here is derived from an EMBL/GenBank/DDBJ whole genome shotgun (WGS) entry which is preliminary data.</text>
</comment>
<dbReference type="Proteomes" id="UP000664521">
    <property type="component" value="Unassembled WGS sequence"/>
</dbReference>
<protein>
    <recommendedName>
        <fullName evidence="4">Stress response protein rds1p</fullName>
    </recommendedName>
</protein>
<keyword evidence="1" id="KW-0732">Signal</keyword>
<evidence type="ECO:0000313" key="2">
    <source>
        <dbReference type="EMBL" id="CAF9927315.1"/>
    </source>
</evidence>
<organism evidence="2 3">
    <name type="scientific">Heterodermia speciosa</name>
    <dbReference type="NCBI Taxonomy" id="116794"/>
    <lineage>
        <taxon>Eukaryota</taxon>
        <taxon>Fungi</taxon>
        <taxon>Dikarya</taxon>
        <taxon>Ascomycota</taxon>
        <taxon>Pezizomycotina</taxon>
        <taxon>Lecanoromycetes</taxon>
        <taxon>OSLEUM clade</taxon>
        <taxon>Lecanoromycetidae</taxon>
        <taxon>Caliciales</taxon>
        <taxon>Physciaceae</taxon>
        <taxon>Heterodermia</taxon>
    </lineage>
</organism>